<dbReference type="PANTHER" id="PTHR34512:SF30">
    <property type="entry name" value="OUTER MEMBRANE PROTEIN ASSEMBLY FACTOR BAMB"/>
    <property type="match status" value="1"/>
</dbReference>
<feature type="domain" description="Pyrrolo-quinoline quinone repeat" evidence="1">
    <location>
        <begin position="214"/>
        <end position="360"/>
    </location>
</feature>
<dbReference type="InterPro" id="IPR002372">
    <property type="entry name" value="PQQ_rpt_dom"/>
</dbReference>
<dbReference type="RefSeq" id="WP_093578003.1">
    <property type="nucleotide sequence ID" value="NZ_FPBA01000002.1"/>
</dbReference>
<dbReference type="InterPro" id="IPR015943">
    <property type="entry name" value="WD40/YVTN_repeat-like_dom_sf"/>
</dbReference>
<dbReference type="SUPFAM" id="SSF50998">
    <property type="entry name" value="Quinoprotein alcohol dehydrogenase-like"/>
    <property type="match status" value="1"/>
</dbReference>
<keyword evidence="3" id="KW-1185">Reference proteome</keyword>
<evidence type="ECO:0000259" key="1">
    <source>
        <dbReference type="Pfam" id="PF13360"/>
    </source>
</evidence>
<dbReference type="InterPro" id="IPR011047">
    <property type="entry name" value="Quinoprotein_ADH-like_sf"/>
</dbReference>
<gene>
    <name evidence="2" type="ORF">SAMN05660657_00654</name>
</gene>
<reference evidence="3" key="1">
    <citation type="submission" date="2016-10" db="EMBL/GenBank/DDBJ databases">
        <authorList>
            <person name="Varghese N."/>
            <person name="Submissions S."/>
        </authorList>
    </citation>
    <scope>NUCLEOTIDE SEQUENCE [LARGE SCALE GENOMIC DNA]</scope>
    <source>
        <strain evidence="3">DSM 46136</strain>
    </source>
</reference>
<evidence type="ECO:0000313" key="2">
    <source>
        <dbReference type="EMBL" id="SFT41755.1"/>
    </source>
</evidence>
<proteinExistence type="predicted"/>
<dbReference type="InterPro" id="IPR018391">
    <property type="entry name" value="PQQ_b-propeller_rpt"/>
</dbReference>
<evidence type="ECO:0000313" key="3">
    <source>
        <dbReference type="Proteomes" id="UP000199546"/>
    </source>
</evidence>
<dbReference type="EMBL" id="FPBA01000002">
    <property type="protein sequence ID" value="SFT41755.1"/>
    <property type="molecule type" value="Genomic_DNA"/>
</dbReference>
<organism evidence="2 3">
    <name type="scientific">Geodermatophilus amargosae</name>
    <dbReference type="NCBI Taxonomy" id="1296565"/>
    <lineage>
        <taxon>Bacteria</taxon>
        <taxon>Bacillati</taxon>
        <taxon>Actinomycetota</taxon>
        <taxon>Actinomycetes</taxon>
        <taxon>Geodermatophilales</taxon>
        <taxon>Geodermatophilaceae</taxon>
        <taxon>Geodermatophilus</taxon>
    </lineage>
</organism>
<name>A0A1I6XT99_9ACTN</name>
<dbReference type="Pfam" id="PF13360">
    <property type="entry name" value="PQQ_2"/>
    <property type="match status" value="2"/>
</dbReference>
<dbReference type="STRING" id="1296565.SAMN05660657_00654"/>
<dbReference type="AlphaFoldDB" id="A0A1I6XT99"/>
<dbReference type="OrthoDB" id="5182370at2"/>
<feature type="domain" description="Pyrrolo-quinoline quinone repeat" evidence="1">
    <location>
        <begin position="57"/>
        <end position="182"/>
    </location>
</feature>
<sequence>MALRPPPLRVWVWTAATLALVVVATLLWRGSSVAATDSTTAPAPEALPGTPSGDLAQAWSVDTGVPLPPGVVEGGRVVVPSADGVTALDPATGEEAWHYRRADAALCGLSASNGLVVAVFRAGDRCDEALALTATTGVRAWTRNLSLRGDATIAGTDQVVLASSDTGIVVIDPVGDNVRWRSAAEPGCALVDTAVGSAGVAVLQRCDGTAAVQLRLFDSFSGQARWTRDLTVADGSDVRLAGVDRLVDVVAGDALLVHRPDDGAQLQELALPAATDGGAEGDPVLQGGVGDVALVWARGTLSALDGTTGAQLWQVPALGLPTASAVGKGEVGRAGVWVPESGSLVLRDPATGAETARVAVEDALEPGGRAAVVGPVLVYALPDRVAGWS</sequence>
<dbReference type="SMART" id="SM00564">
    <property type="entry name" value="PQQ"/>
    <property type="match status" value="3"/>
</dbReference>
<dbReference type="PANTHER" id="PTHR34512">
    <property type="entry name" value="CELL SURFACE PROTEIN"/>
    <property type="match status" value="1"/>
</dbReference>
<dbReference type="Proteomes" id="UP000199546">
    <property type="component" value="Unassembled WGS sequence"/>
</dbReference>
<protein>
    <submittedName>
        <fullName evidence="2">Outer membrane protein assembly factor BamB, contains PQQ-like beta-propeller repeat</fullName>
    </submittedName>
</protein>
<accession>A0A1I6XT99</accession>
<dbReference type="Gene3D" id="2.130.10.10">
    <property type="entry name" value="YVTN repeat-like/Quinoprotein amine dehydrogenase"/>
    <property type="match status" value="1"/>
</dbReference>